<dbReference type="InterPro" id="IPR000210">
    <property type="entry name" value="BTB/POZ_dom"/>
</dbReference>
<accession>R7UZ32</accession>
<feature type="non-terminal residue" evidence="4">
    <location>
        <position position="1"/>
    </location>
</feature>
<dbReference type="Proteomes" id="UP000014760">
    <property type="component" value="Unassembled WGS sequence"/>
</dbReference>
<dbReference type="EMBL" id="KB296374">
    <property type="protein sequence ID" value="ELU11833.1"/>
    <property type="molecule type" value="Genomic_DNA"/>
</dbReference>
<feature type="non-terminal residue" evidence="4">
    <location>
        <position position="301"/>
    </location>
</feature>
<dbReference type="OMA" id="RTHETEM"/>
<keyword evidence="2" id="KW-0677">Repeat</keyword>
<evidence type="ECO:0000313" key="6">
    <source>
        <dbReference type="Proteomes" id="UP000014760"/>
    </source>
</evidence>
<organism evidence="4">
    <name type="scientific">Capitella teleta</name>
    <name type="common">Polychaete worm</name>
    <dbReference type="NCBI Taxonomy" id="283909"/>
    <lineage>
        <taxon>Eukaryota</taxon>
        <taxon>Metazoa</taxon>
        <taxon>Spiralia</taxon>
        <taxon>Lophotrochozoa</taxon>
        <taxon>Annelida</taxon>
        <taxon>Polychaeta</taxon>
        <taxon>Sedentaria</taxon>
        <taxon>Scolecida</taxon>
        <taxon>Capitellidae</taxon>
        <taxon>Capitella</taxon>
    </lineage>
</organism>
<sequence>FSEMREAEELVDVYLVFNGKLVPCHKVILAGNCEYFKRMFLSKMNESSAREVNLKGINATHGELVVDYLYSKDIEITEDNAQGLLEASSLLMLDKLKKKVEHFLIGQLEAENCVSILNVARFYQLETLLETSLKFLCDRLHKIIDTMELEELTKDDLVNVLENHATKEACFILDMKTLEWGVLSPLHRPMCHSLVASVSNRLFVIGGTPNPTSISTGVHFIESGRLNWRPRTPAPEDCRGASAATLKNKVFVVGGASNSCMAYDTLVDAWAILERPQVLFTYKASLEWNGKILLLGGTEDD</sequence>
<dbReference type="Pfam" id="PF07707">
    <property type="entry name" value="BACK"/>
    <property type="match status" value="1"/>
</dbReference>
<dbReference type="OrthoDB" id="2311693at2759"/>
<dbReference type="SMART" id="SM00225">
    <property type="entry name" value="BTB"/>
    <property type="match status" value="1"/>
</dbReference>
<dbReference type="EMBL" id="AMQN01005599">
    <property type="status" value="NOT_ANNOTATED_CDS"/>
    <property type="molecule type" value="Genomic_DNA"/>
</dbReference>
<dbReference type="EnsemblMetazoa" id="CapteT53734">
    <property type="protein sequence ID" value="CapteP53734"/>
    <property type="gene ID" value="CapteG53734"/>
</dbReference>
<dbReference type="PROSITE" id="PS50097">
    <property type="entry name" value="BTB"/>
    <property type="match status" value="1"/>
</dbReference>
<dbReference type="Gene3D" id="3.30.710.10">
    <property type="entry name" value="Potassium Channel Kv1.1, Chain A"/>
    <property type="match status" value="1"/>
</dbReference>
<dbReference type="AlphaFoldDB" id="R7UZ32"/>
<gene>
    <name evidence="4" type="ORF">CAPTEDRAFT_53734</name>
</gene>
<evidence type="ECO:0000259" key="3">
    <source>
        <dbReference type="PROSITE" id="PS50097"/>
    </source>
</evidence>
<dbReference type="Gene3D" id="1.25.40.420">
    <property type="match status" value="1"/>
</dbReference>
<keyword evidence="6" id="KW-1185">Reference proteome</keyword>
<dbReference type="Gene3D" id="2.120.10.80">
    <property type="entry name" value="Kelch-type beta propeller"/>
    <property type="match status" value="1"/>
</dbReference>
<evidence type="ECO:0000313" key="5">
    <source>
        <dbReference type="EnsemblMetazoa" id="CapteP53734"/>
    </source>
</evidence>
<dbReference type="Pfam" id="PF00651">
    <property type="entry name" value="BTB"/>
    <property type="match status" value="1"/>
</dbReference>
<reference evidence="5" key="3">
    <citation type="submission" date="2015-06" db="UniProtKB">
        <authorList>
            <consortium name="EnsemblMetazoa"/>
        </authorList>
    </citation>
    <scope>IDENTIFICATION</scope>
</reference>
<dbReference type="InterPro" id="IPR011705">
    <property type="entry name" value="BACK"/>
</dbReference>
<evidence type="ECO:0000256" key="2">
    <source>
        <dbReference type="ARBA" id="ARBA00022737"/>
    </source>
</evidence>
<dbReference type="HOGENOM" id="CLU_004253_14_0_1"/>
<dbReference type="InterPro" id="IPR011333">
    <property type="entry name" value="SKP1/BTB/POZ_sf"/>
</dbReference>
<proteinExistence type="predicted"/>
<protein>
    <recommendedName>
        <fullName evidence="3">BTB domain-containing protein</fullName>
    </recommendedName>
</protein>
<dbReference type="InterPro" id="IPR015915">
    <property type="entry name" value="Kelch-typ_b-propeller"/>
</dbReference>
<dbReference type="SUPFAM" id="SSF54695">
    <property type="entry name" value="POZ domain"/>
    <property type="match status" value="1"/>
</dbReference>
<keyword evidence="1" id="KW-0880">Kelch repeat</keyword>
<dbReference type="STRING" id="283909.R7UZ32"/>
<reference evidence="4 6" key="2">
    <citation type="journal article" date="2013" name="Nature">
        <title>Insights into bilaterian evolution from three spiralian genomes.</title>
        <authorList>
            <person name="Simakov O."/>
            <person name="Marletaz F."/>
            <person name="Cho S.J."/>
            <person name="Edsinger-Gonzales E."/>
            <person name="Havlak P."/>
            <person name="Hellsten U."/>
            <person name="Kuo D.H."/>
            <person name="Larsson T."/>
            <person name="Lv J."/>
            <person name="Arendt D."/>
            <person name="Savage R."/>
            <person name="Osoegawa K."/>
            <person name="de Jong P."/>
            <person name="Grimwood J."/>
            <person name="Chapman J.A."/>
            <person name="Shapiro H."/>
            <person name="Aerts A."/>
            <person name="Otillar R.P."/>
            <person name="Terry A.Y."/>
            <person name="Boore J.L."/>
            <person name="Grigoriev I.V."/>
            <person name="Lindberg D.R."/>
            <person name="Seaver E.C."/>
            <person name="Weisblat D.A."/>
            <person name="Putnam N.H."/>
            <person name="Rokhsar D.S."/>
        </authorList>
    </citation>
    <scope>NUCLEOTIDE SEQUENCE</scope>
    <source>
        <strain evidence="4 6">I ESC-2004</strain>
    </source>
</reference>
<evidence type="ECO:0000313" key="4">
    <source>
        <dbReference type="EMBL" id="ELU11833.1"/>
    </source>
</evidence>
<dbReference type="PANTHER" id="PTHR24412:SF489">
    <property type="entry name" value="RING FINGER DOMAIN AND KELCH REPEAT-CONTAINING PROTEIN DDB_G0271372"/>
    <property type="match status" value="1"/>
</dbReference>
<dbReference type="CDD" id="cd18186">
    <property type="entry name" value="BTB_POZ_ZBTB_KLHL-like"/>
    <property type="match status" value="1"/>
</dbReference>
<dbReference type="PANTHER" id="PTHR24412">
    <property type="entry name" value="KELCH PROTEIN"/>
    <property type="match status" value="1"/>
</dbReference>
<dbReference type="SUPFAM" id="SSF117281">
    <property type="entry name" value="Kelch motif"/>
    <property type="match status" value="1"/>
</dbReference>
<reference evidence="6" key="1">
    <citation type="submission" date="2012-12" db="EMBL/GenBank/DDBJ databases">
        <authorList>
            <person name="Hellsten U."/>
            <person name="Grimwood J."/>
            <person name="Chapman J.A."/>
            <person name="Shapiro H."/>
            <person name="Aerts A."/>
            <person name="Otillar R.P."/>
            <person name="Terry A.Y."/>
            <person name="Boore J.L."/>
            <person name="Simakov O."/>
            <person name="Marletaz F."/>
            <person name="Cho S.-J."/>
            <person name="Edsinger-Gonzales E."/>
            <person name="Havlak P."/>
            <person name="Kuo D.-H."/>
            <person name="Larsson T."/>
            <person name="Lv J."/>
            <person name="Arendt D."/>
            <person name="Savage R."/>
            <person name="Osoegawa K."/>
            <person name="de Jong P."/>
            <person name="Lindberg D.R."/>
            <person name="Seaver E.C."/>
            <person name="Weisblat D.A."/>
            <person name="Putnam N.H."/>
            <person name="Grigoriev I.V."/>
            <person name="Rokhsar D.S."/>
        </authorList>
    </citation>
    <scope>NUCLEOTIDE SEQUENCE</scope>
    <source>
        <strain evidence="6">I ESC-2004</strain>
    </source>
</reference>
<name>R7UZ32_CAPTE</name>
<feature type="domain" description="BTB" evidence="3">
    <location>
        <begin position="11"/>
        <end position="78"/>
    </location>
</feature>
<evidence type="ECO:0000256" key="1">
    <source>
        <dbReference type="ARBA" id="ARBA00022441"/>
    </source>
</evidence>
<dbReference type="CDD" id="cd14733">
    <property type="entry name" value="BACK"/>
    <property type="match status" value="1"/>
</dbReference>